<name>A0A8S9WXY4_APOLU</name>
<organism evidence="2 3">
    <name type="scientific">Apolygus lucorum</name>
    <name type="common">Small green plant bug</name>
    <name type="synonym">Lygocoris lucorum</name>
    <dbReference type="NCBI Taxonomy" id="248454"/>
    <lineage>
        <taxon>Eukaryota</taxon>
        <taxon>Metazoa</taxon>
        <taxon>Ecdysozoa</taxon>
        <taxon>Arthropoda</taxon>
        <taxon>Hexapoda</taxon>
        <taxon>Insecta</taxon>
        <taxon>Pterygota</taxon>
        <taxon>Neoptera</taxon>
        <taxon>Paraneoptera</taxon>
        <taxon>Hemiptera</taxon>
        <taxon>Heteroptera</taxon>
        <taxon>Panheteroptera</taxon>
        <taxon>Cimicomorpha</taxon>
        <taxon>Miridae</taxon>
        <taxon>Mirini</taxon>
        <taxon>Apolygus</taxon>
    </lineage>
</organism>
<evidence type="ECO:0000256" key="1">
    <source>
        <dbReference type="SAM" id="MobiDB-lite"/>
    </source>
</evidence>
<keyword evidence="3" id="KW-1185">Reference proteome</keyword>
<feature type="compositionally biased region" description="Basic and acidic residues" evidence="1">
    <location>
        <begin position="240"/>
        <end position="253"/>
    </location>
</feature>
<protein>
    <submittedName>
        <fullName evidence="2">Uncharacterized protein</fullName>
    </submittedName>
</protein>
<dbReference type="AlphaFoldDB" id="A0A8S9WXY4"/>
<feature type="region of interest" description="Disordered" evidence="1">
    <location>
        <begin position="183"/>
        <end position="281"/>
    </location>
</feature>
<dbReference type="Proteomes" id="UP000466442">
    <property type="component" value="Unassembled WGS sequence"/>
</dbReference>
<comment type="caution">
    <text evidence="2">The sequence shown here is derived from an EMBL/GenBank/DDBJ whole genome shotgun (WGS) entry which is preliminary data.</text>
</comment>
<sequence length="450" mass="50697">MPAERWRWRGEILDTPIMTQQPPSTSNQEKYLLVGMWLCSDGRMENHNLNTNKRYNKFRQARRKKDKSNIINVDEVSGRHYKLERFLRDCILHLPKHNQEFEDDLYNVNTDANPSTSKTSKSKRVKLPVLNECKGLFENVIIGRSAKKVGEFGATATTPEDRARLHEDIHALAKVGPDSELSFEIVPPSQLPNRQQEEIEDQQEIRAEPASPERASDAPNLNVPGGSFPEEHSHPRRSRSPREGGHEEVRSQENRPNSAVNDSGFKEAGGSIPEDVPRQPSSFHCDCCLRSRTLRDPPPAGNFFDGDAILNSPPSASSGIASELIFGDRGARNWLFEDAHESPANPPGVTFRHDEPPPFDFGGIEIQSRAPGSELGGLRAERGDVYSGRRRETPAAFGMLKRRSPWSGFNKVTELKRYNVRPDPNLLQSDSICLPHLSPYNKFRNVEGRK</sequence>
<proteinExistence type="predicted"/>
<gene>
    <name evidence="2" type="ORF">GE061_005109</name>
</gene>
<reference evidence="2" key="1">
    <citation type="journal article" date="2021" name="Mol. Ecol. Resour.">
        <title>Apolygus lucorum genome provides insights into omnivorousness and mesophyll feeding.</title>
        <authorList>
            <person name="Liu Y."/>
            <person name="Liu H."/>
            <person name="Wang H."/>
            <person name="Huang T."/>
            <person name="Liu B."/>
            <person name="Yang B."/>
            <person name="Yin L."/>
            <person name="Li B."/>
            <person name="Zhang Y."/>
            <person name="Zhang S."/>
            <person name="Jiang F."/>
            <person name="Zhang X."/>
            <person name="Ren Y."/>
            <person name="Wang B."/>
            <person name="Wang S."/>
            <person name="Lu Y."/>
            <person name="Wu K."/>
            <person name="Fan W."/>
            <person name="Wang G."/>
        </authorList>
    </citation>
    <scope>NUCLEOTIDE SEQUENCE</scope>
    <source>
        <strain evidence="2">12Hb</strain>
    </source>
</reference>
<dbReference type="EMBL" id="WIXP02000013">
    <property type="protein sequence ID" value="KAF6200666.1"/>
    <property type="molecule type" value="Genomic_DNA"/>
</dbReference>
<accession>A0A8S9WXY4</accession>
<evidence type="ECO:0000313" key="3">
    <source>
        <dbReference type="Proteomes" id="UP000466442"/>
    </source>
</evidence>
<evidence type="ECO:0000313" key="2">
    <source>
        <dbReference type="EMBL" id="KAF6200666.1"/>
    </source>
</evidence>